<dbReference type="GO" id="GO:0005524">
    <property type="term" value="F:ATP binding"/>
    <property type="evidence" value="ECO:0007669"/>
    <property type="project" value="UniProtKB-KW"/>
</dbReference>
<dbReference type="InterPro" id="IPR036890">
    <property type="entry name" value="HATPase_C_sf"/>
</dbReference>
<dbReference type="GO" id="GO:0046983">
    <property type="term" value="F:protein dimerization activity"/>
    <property type="evidence" value="ECO:0007669"/>
    <property type="project" value="InterPro"/>
</dbReference>
<feature type="transmembrane region" description="Helical" evidence="9">
    <location>
        <begin position="53"/>
        <end position="73"/>
    </location>
</feature>
<feature type="transmembrane region" description="Helical" evidence="9">
    <location>
        <begin position="6"/>
        <end position="23"/>
    </location>
</feature>
<sequence>MHLWLVDAAAAGVITVMHTIMVFDHDYGGPKWFGVLLALAIGPPIAVRRRWPLPVWTVVLVASAVATAVHLMLEPYSALAFALYLVALATPANRAVPALALSLAVPLVTLPLVESSLTDAIGLVVVVWLVQGAVWTAGVALRKQRAGLARERDRQAQQALADERLRIARELHDIVAHSMSVISVKAAVANHVAETHPDEARAALAVIEQTSRQALTELRTMLGVLRSSVDDASLAPSVGGLAALAEQARLAGVRVDLTESGTQALPEGIMLAVHRIVQESLTNVVRHAAPAHCTVRVDADAKHVLVEVLDDGPGTRTLPRPGPGTGHGLIGMRERVALYDGTFEAGPRPGGGFAVRAALPYREDA</sequence>
<dbReference type="PROSITE" id="PS50109">
    <property type="entry name" value="HIS_KIN"/>
    <property type="match status" value="1"/>
</dbReference>
<dbReference type="InterPro" id="IPR005467">
    <property type="entry name" value="His_kinase_dom"/>
</dbReference>
<dbReference type="Pfam" id="PF23539">
    <property type="entry name" value="DUF7134"/>
    <property type="match status" value="1"/>
</dbReference>
<feature type="transmembrane region" description="Helical" evidence="9">
    <location>
        <begin position="30"/>
        <end position="47"/>
    </location>
</feature>
<protein>
    <recommendedName>
        <fullName evidence="2">histidine kinase</fullName>
        <ecNumber evidence="2">2.7.13.3</ecNumber>
    </recommendedName>
</protein>
<dbReference type="GO" id="GO:0000155">
    <property type="term" value="F:phosphorelay sensor kinase activity"/>
    <property type="evidence" value="ECO:0007669"/>
    <property type="project" value="InterPro"/>
</dbReference>
<keyword evidence="12" id="KW-1185">Reference proteome</keyword>
<evidence type="ECO:0000256" key="4">
    <source>
        <dbReference type="ARBA" id="ARBA00022679"/>
    </source>
</evidence>
<dbReference type="AlphaFoldDB" id="A0A4R6S5X1"/>
<dbReference type="EMBL" id="SNXZ01000005">
    <property type="protein sequence ID" value="TDP95150.1"/>
    <property type="molecule type" value="Genomic_DNA"/>
</dbReference>
<dbReference type="InterPro" id="IPR003594">
    <property type="entry name" value="HATPase_dom"/>
</dbReference>
<dbReference type="EC" id="2.7.13.3" evidence="2"/>
<name>A0A4R6S5X1_LABRH</name>
<keyword evidence="9" id="KW-1133">Transmembrane helix</keyword>
<keyword evidence="9" id="KW-0812">Transmembrane</keyword>
<evidence type="ECO:0000256" key="2">
    <source>
        <dbReference type="ARBA" id="ARBA00012438"/>
    </source>
</evidence>
<feature type="transmembrane region" description="Helical" evidence="9">
    <location>
        <begin position="120"/>
        <end position="141"/>
    </location>
</feature>
<dbReference type="InterPro" id="IPR011712">
    <property type="entry name" value="Sig_transdc_His_kin_sub3_dim/P"/>
</dbReference>
<organism evidence="11 12">
    <name type="scientific">Labedaea rhizosphaerae</name>
    <dbReference type="NCBI Taxonomy" id="598644"/>
    <lineage>
        <taxon>Bacteria</taxon>
        <taxon>Bacillati</taxon>
        <taxon>Actinomycetota</taxon>
        <taxon>Actinomycetes</taxon>
        <taxon>Pseudonocardiales</taxon>
        <taxon>Pseudonocardiaceae</taxon>
        <taxon>Labedaea</taxon>
    </lineage>
</organism>
<feature type="domain" description="Histidine kinase" evidence="10">
    <location>
        <begin position="273"/>
        <end position="363"/>
    </location>
</feature>
<dbReference type="PANTHER" id="PTHR24421">
    <property type="entry name" value="NITRATE/NITRITE SENSOR PROTEIN NARX-RELATED"/>
    <property type="match status" value="1"/>
</dbReference>
<keyword evidence="8" id="KW-0902">Two-component regulatory system</keyword>
<comment type="caution">
    <text evidence="11">The sequence shown here is derived from an EMBL/GenBank/DDBJ whole genome shotgun (WGS) entry which is preliminary data.</text>
</comment>
<keyword evidence="5" id="KW-0547">Nucleotide-binding</keyword>
<keyword evidence="4" id="KW-0808">Transferase</keyword>
<gene>
    <name evidence="11" type="ORF">EV186_105382</name>
</gene>
<keyword evidence="6 11" id="KW-0418">Kinase</keyword>
<dbReference type="GO" id="GO:0016020">
    <property type="term" value="C:membrane"/>
    <property type="evidence" value="ECO:0007669"/>
    <property type="project" value="InterPro"/>
</dbReference>
<dbReference type="PANTHER" id="PTHR24421:SF10">
    <property type="entry name" value="NITRATE_NITRITE SENSOR PROTEIN NARQ"/>
    <property type="match status" value="1"/>
</dbReference>
<feature type="transmembrane region" description="Helical" evidence="9">
    <location>
        <begin position="80"/>
        <end position="108"/>
    </location>
</feature>
<accession>A0A4R6S5X1</accession>
<evidence type="ECO:0000256" key="6">
    <source>
        <dbReference type="ARBA" id="ARBA00022777"/>
    </source>
</evidence>
<dbReference type="InterPro" id="IPR055558">
    <property type="entry name" value="DUF7134"/>
</dbReference>
<evidence type="ECO:0000256" key="9">
    <source>
        <dbReference type="SAM" id="Phobius"/>
    </source>
</evidence>
<evidence type="ECO:0000259" key="10">
    <source>
        <dbReference type="PROSITE" id="PS50109"/>
    </source>
</evidence>
<dbReference type="Pfam" id="PF02518">
    <property type="entry name" value="HATPase_c"/>
    <property type="match status" value="1"/>
</dbReference>
<reference evidence="11 12" key="1">
    <citation type="submission" date="2019-03" db="EMBL/GenBank/DDBJ databases">
        <title>Genomic Encyclopedia of Type Strains, Phase IV (KMG-IV): sequencing the most valuable type-strain genomes for metagenomic binning, comparative biology and taxonomic classification.</title>
        <authorList>
            <person name="Goeker M."/>
        </authorList>
    </citation>
    <scope>NUCLEOTIDE SEQUENCE [LARGE SCALE GENOMIC DNA]</scope>
    <source>
        <strain evidence="11 12">DSM 45361</strain>
    </source>
</reference>
<evidence type="ECO:0000313" key="12">
    <source>
        <dbReference type="Proteomes" id="UP000295444"/>
    </source>
</evidence>
<evidence type="ECO:0000256" key="7">
    <source>
        <dbReference type="ARBA" id="ARBA00022840"/>
    </source>
</evidence>
<dbReference type="SUPFAM" id="SSF55874">
    <property type="entry name" value="ATPase domain of HSP90 chaperone/DNA topoisomerase II/histidine kinase"/>
    <property type="match status" value="1"/>
</dbReference>
<evidence type="ECO:0000256" key="3">
    <source>
        <dbReference type="ARBA" id="ARBA00022553"/>
    </source>
</evidence>
<evidence type="ECO:0000313" key="11">
    <source>
        <dbReference type="EMBL" id="TDP95150.1"/>
    </source>
</evidence>
<comment type="catalytic activity">
    <reaction evidence="1">
        <text>ATP + protein L-histidine = ADP + protein N-phospho-L-histidine.</text>
        <dbReference type="EC" id="2.7.13.3"/>
    </reaction>
</comment>
<dbReference type="Gene3D" id="1.20.5.1930">
    <property type="match status" value="1"/>
</dbReference>
<dbReference type="CDD" id="cd16917">
    <property type="entry name" value="HATPase_UhpB-NarQ-NarX-like"/>
    <property type="match status" value="1"/>
</dbReference>
<evidence type="ECO:0000256" key="5">
    <source>
        <dbReference type="ARBA" id="ARBA00022741"/>
    </source>
</evidence>
<dbReference type="Pfam" id="PF07730">
    <property type="entry name" value="HisKA_3"/>
    <property type="match status" value="1"/>
</dbReference>
<keyword evidence="9" id="KW-0472">Membrane</keyword>
<evidence type="ECO:0000256" key="1">
    <source>
        <dbReference type="ARBA" id="ARBA00000085"/>
    </source>
</evidence>
<keyword evidence="3" id="KW-0597">Phosphoprotein</keyword>
<keyword evidence="7" id="KW-0067">ATP-binding</keyword>
<dbReference type="Gene3D" id="3.30.565.10">
    <property type="entry name" value="Histidine kinase-like ATPase, C-terminal domain"/>
    <property type="match status" value="1"/>
</dbReference>
<dbReference type="InterPro" id="IPR050482">
    <property type="entry name" value="Sensor_HK_TwoCompSys"/>
</dbReference>
<dbReference type="SMART" id="SM00387">
    <property type="entry name" value="HATPase_c"/>
    <property type="match status" value="1"/>
</dbReference>
<evidence type="ECO:0000256" key="8">
    <source>
        <dbReference type="ARBA" id="ARBA00023012"/>
    </source>
</evidence>
<dbReference type="Proteomes" id="UP000295444">
    <property type="component" value="Unassembled WGS sequence"/>
</dbReference>
<proteinExistence type="predicted"/>